<gene>
    <name evidence="2" type="ORF">LSALG_LOCUS41731</name>
</gene>
<feature type="compositionally biased region" description="Basic and acidic residues" evidence="1">
    <location>
        <begin position="35"/>
        <end position="52"/>
    </location>
</feature>
<evidence type="ECO:0000313" key="2">
    <source>
        <dbReference type="EMBL" id="CAI9303284.1"/>
    </source>
</evidence>
<keyword evidence="3" id="KW-1185">Reference proteome</keyword>
<dbReference type="EMBL" id="OX465085">
    <property type="protein sequence ID" value="CAI9303284.1"/>
    <property type="molecule type" value="Genomic_DNA"/>
</dbReference>
<accession>A0AA36A2A4</accession>
<dbReference type="Proteomes" id="UP001177003">
    <property type="component" value="Chromosome 9"/>
</dbReference>
<feature type="region of interest" description="Disordered" evidence="1">
    <location>
        <begin position="35"/>
        <end position="58"/>
    </location>
</feature>
<sequence>MFRDVPTASKILDAYRKLPVSGFLPLTDEKRVVLDEADKPNKVGKKKAEKEAPPPTKKQKIKKIARNPYLQLIVKENPMSTNLKVTFRIPISIPVTDDFFDNVSVPSHTTNISTPIFIAPCLPVLLGVSQPPPIFTDYATAPTTTIEPPISINASDAGAGASGLATGHSTPPISPLHQNDPYMNFGDDDNFAGFTYSPFNIKIESDDKAPIMRGKLKEIHKKLDSFLHATKKSSTDDYSKENFQSSLESNTVKANEVISSLGSTLKTEKAKLQDVSFGLKSNHDEFQSSISLKITKLQNDLAMESKIMDALSVKTEKLEPVVSFELQNKQDSQLDLPITPKAFKFCSFLKIANVPSVDNDANQLLFLFYLKHMKPQYETWSASKIIAVKVTCPIETESLPNAKFKFMRGFASRVQELTLADLPCLNPYDSIMLYNLLQRDAQKYEPVIAYLKLMVVSYVKEVGKMDTEIDVLLCRKPSVLLNEVEAWENVQGRMVCDLSGVRTK</sequence>
<organism evidence="2 3">
    <name type="scientific">Lactuca saligna</name>
    <name type="common">Willowleaf lettuce</name>
    <dbReference type="NCBI Taxonomy" id="75948"/>
    <lineage>
        <taxon>Eukaryota</taxon>
        <taxon>Viridiplantae</taxon>
        <taxon>Streptophyta</taxon>
        <taxon>Embryophyta</taxon>
        <taxon>Tracheophyta</taxon>
        <taxon>Spermatophyta</taxon>
        <taxon>Magnoliopsida</taxon>
        <taxon>eudicotyledons</taxon>
        <taxon>Gunneridae</taxon>
        <taxon>Pentapetalae</taxon>
        <taxon>asterids</taxon>
        <taxon>campanulids</taxon>
        <taxon>Asterales</taxon>
        <taxon>Asteraceae</taxon>
        <taxon>Cichorioideae</taxon>
        <taxon>Cichorieae</taxon>
        <taxon>Lactucinae</taxon>
        <taxon>Lactuca</taxon>
    </lineage>
</organism>
<proteinExistence type="predicted"/>
<evidence type="ECO:0000256" key="1">
    <source>
        <dbReference type="SAM" id="MobiDB-lite"/>
    </source>
</evidence>
<protein>
    <submittedName>
        <fullName evidence="2">Uncharacterized protein</fullName>
    </submittedName>
</protein>
<evidence type="ECO:0000313" key="3">
    <source>
        <dbReference type="Proteomes" id="UP001177003"/>
    </source>
</evidence>
<reference evidence="2" key="1">
    <citation type="submission" date="2023-04" db="EMBL/GenBank/DDBJ databases">
        <authorList>
            <person name="Vijverberg K."/>
            <person name="Xiong W."/>
            <person name="Schranz E."/>
        </authorList>
    </citation>
    <scope>NUCLEOTIDE SEQUENCE</scope>
</reference>
<dbReference type="AlphaFoldDB" id="A0AA36A2A4"/>
<name>A0AA36A2A4_LACSI</name>